<reference evidence="1 2" key="1">
    <citation type="journal article" date="2022" name="Nat. Plants">
        <title>Genomes of leafy and leafless Platanthera orchids illuminate the evolution of mycoheterotrophy.</title>
        <authorList>
            <person name="Li M.H."/>
            <person name="Liu K.W."/>
            <person name="Li Z."/>
            <person name="Lu H.C."/>
            <person name="Ye Q.L."/>
            <person name="Zhang D."/>
            <person name="Wang J.Y."/>
            <person name="Li Y.F."/>
            <person name="Zhong Z.M."/>
            <person name="Liu X."/>
            <person name="Yu X."/>
            <person name="Liu D.K."/>
            <person name="Tu X.D."/>
            <person name="Liu B."/>
            <person name="Hao Y."/>
            <person name="Liao X.Y."/>
            <person name="Jiang Y.T."/>
            <person name="Sun W.H."/>
            <person name="Chen J."/>
            <person name="Chen Y.Q."/>
            <person name="Ai Y."/>
            <person name="Zhai J.W."/>
            <person name="Wu S.S."/>
            <person name="Zhou Z."/>
            <person name="Hsiao Y.Y."/>
            <person name="Wu W.L."/>
            <person name="Chen Y.Y."/>
            <person name="Lin Y.F."/>
            <person name="Hsu J.L."/>
            <person name="Li C.Y."/>
            <person name="Wang Z.W."/>
            <person name="Zhao X."/>
            <person name="Zhong W.Y."/>
            <person name="Ma X.K."/>
            <person name="Ma L."/>
            <person name="Huang J."/>
            <person name="Chen G.Z."/>
            <person name="Huang M.Z."/>
            <person name="Huang L."/>
            <person name="Peng D.H."/>
            <person name="Luo Y.B."/>
            <person name="Zou S.Q."/>
            <person name="Chen S.P."/>
            <person name="Lan S."/>
            <person name="Tsai W.C."/>
            <person name="Van de Peer Y."/>
            <person name="Liu Z.J."/>
        </authorList>
    </citation>
    <scope>NUCLEOTIDE SEQUENCE [LARGE SCALE GENOMIC DNA]</scope>
    <source>
        <strain evidence="1">Lor287</strain>
    </source>
</reference>
<dbReference type="EMBL" id="JBBWWQ010000012">
    <property type="protein sequence ID" value="KAK8934513.1"/>
    <property type="molecule type" value="Genomic_DNA"/>
</dbReference>
<protein>
    <submittedName>
        <fullName evidence="1">Dynamin-2B</fullName>
    </submittedName>
</protein>
<evidence type="ECO:0000313" key="1">
    <source>
        <dbReference type="EMBL" id="KAK8934513.1"/>
    </source>
</evidence>
<gene>
    <name evidence="1" type="primary">DRP2B</name>
    <name evidence="1" type="ORF">KSP39_PZI014404</name>
</gene>
<keyword evidence="2" id="KW-1185">Reference proteome</keyword>
<organism evidence="1 2">
    <name type="scientific">Platanthera zijinensis</name>
    <dbReference type="NCBI Taxonomy" id="2320716"/>
    <lineage>
        <taxon>Eukaryota</taxon>
        <taxon>Viridiplantae</taxon>
        <taxon>Streptophyta</taxon>
        <taxon>Embryophyta</taxon>
        <taxon>Tracheophyta</taxon>
        <taxon>Spermatophyta</taxon>
        <taxon>Magnoliopsida</taxon>
        <taxon>Liliopsida</taxon>
        <taxon>Asparagales</taxon>
        <taxon>Orchidaceae</taxon>
        <taxon>Orchidoideae</taxon>
        <taxon>Orchideae</taxon>
        <taxon>Orchidinae</taxon>
        <taxon>Platanthera</taxon>
    </lineage>
</organism>
<proteinExistence type="predicted"/>
<sequence>MEEWIQLLKLMTQASALLTDEDPTRENGATREPINIDLQMENSLYNKSIILQIDRKSQQVSTSALSHSLQDRLSKGSGKSHGDEIYLKLHTCTVIFIFKVVFIDCSIFSSTLVGKYMQFGLTSYFTE</sequence>
<evidence type="ECO:0000313" key="2">
    <source>
        <dbReference type="Proteomes" id="UP001418222"/>
    </source>
</evidence>
<name>A0AAP0BAX3_9ASPA</name>
<dbReference type="AlphaFoldDB" id="A0AAP0BAX3"/>
<comment type="caution">
    <text evidence="1">The sequence shown here is derived from an EMBL/GenBank/DDBJ whole genome shotgun (WGS) entry which is preliminary data.</text>
</comment>
<accession>A0AAP0BAX3</accession>
<dbReference type="Proteomes" id="UP001418222">
    <property type="component" value="Unassembled WGS sequence"/>
</dbReference>